<name>A0ABV2TQ11_9RHOO</name>
<dbReference type="Proteomes" id="UP001549691">
    <property type="component" value="Unassembled WGS sequence"/>
</dbReference>
<keyword evidence="3" id="KW-1185">Reference proteome</keyword>
<protein>
    <submittedName>
        <fullName evidence="2">Type II secretion system protein</fullName>
    </submittedName>
</protein>
<evidence type="ECO:0000313" key="3">
    <source>
        <dbReference type="Proteomes" id="UP001549691"/>
    </source>
</evidence>
<evidence type="ECO:0000313" key="2">
    <source>
        <dbReference type="EMBL" id="MET7015102.1"/>
    </source>
</evidence>
<organism evidence="2 3">
    <name type="scientific">Uliginosibacterium flavum</name>
    <dbReference type="NCBI Taxonomy" id="1396831"/>
    <lineage>
        <taxon>Bacteria</taxon>
        <taxon>Pseudomonadati</taxon>
        <taxon>Pseudomonadota</taxon>
        <taxon>Betaproteobacteria</taxon>
        <taxon>Rhodocyclales</taxon>
        <taxon>Zoogloeaceae</taxon>
        <taxon>Uliginosibacterium</taxon>
    </lineage>
</organism>
<accession>A0ABV2TQ11</accession>
<dbReference type="RefSeq" id="WP_354601563.1">
    <property type="nucleotide sequence ID" value="NZ_JBEWZI010000013.1"/>
</dbReference>
<keyword evidence="1" id="KW-0472">Membrane</keyword>
<sequence>MKKQSGFTLIELVVVMVILGILAAVALPKFVDLSGDAREASLKGALGAVNSAMAITHGAALVKGATGATATVSAEGTNIDMVYGYPAATATGIQVAAGISTNDYTVTPGTGSITVDVIGAPTPANCRITYTEATSATVAATATAVTTGC</sequence>
<dbReference type="NCBIfam" id="TIGR02532">
    <property type="entry name" value="IV_pilin_GFxxxE"/>
    <property type="match status" value="1"/>
</dbReference>
<proteinExistence type="predicted"/>
<keyword evidence="1" id="KW-0812">Transmembrane</keyword>
<dbReference type="Gene3D" id="3.30.700.10">
    <property type="entry name" value="Glycoprotein, Type 4 Pilin"/>
    <property type="match status" value="1"/>
</dbReference>
<dbReference type="InterPro" id="IPR012902">
    <property type="entry name" value="N_methyl_site"/>
</dbReference>
<dbReference type="EMBL" id="JBEWZI010000013">
    <property type="protein sequence ID" value="MET7015102.1"/>
    <property type="molecule type" value="Genomic_DNA"/>
</dbReference>
<gene>
    <name evidence="2" type="ORF">ABXR19_12940</name>
</gene>
<evidence type="ECO:0000256" key="1">
    <source>
        <dbReference type="SAM" id="Phobius"/>
    </source>
</evidence>
<dbReference type="Pfam" id="PF07963">
    <property type="entry name" value="N_methyl"/>
    <property type="match status" value="1"/>
</dbReference>
<keyword evidence="1" id="KW-1133">Transmembrane helix</keyword>
<dbReference type="InterPro" id="IPR045584">
    <property type="entry name" value="Pilin-like"/>
</dbReference>
<dbReference type="PROSITE" id="PS00409">
    <property type="entry name" value="PROKAR_NTER_METHYL"/>
    <property type="match status" value="1"/>
</dbReference>
<reference evidence="2 3" key="1">
    <citation type="submission" date="2024-07" db="EMBL/GenBank/DDBJ databases">
        <title>Uliginosibacterium flavum JJ3220;KACC:17644.</title>
        <authorList>
            <person name="Kim M.K."/>
        </authorList>
    </citation>
    <scope>NUCLEOTIDE SEQUENCE [LARGE SCALE GENOMIC DNA]</scope>
    <source>
        <strain evidence="2 3">KACC:17644</strain>
    </source>
</reference>
<dbReference type="PANTHER" id="PTHR30093:SF7">
    <property type="entry name" value="MSHA MAJOR PILIN SUBUNIT MSHA"/>
    <property type="match status" value="1"/>
</dbReference>
<dbReference type="SUPFAM" id="SSF54523">
    <property type="entry name" value="Pili subunits"/>
    <property type="match status" value="1"/>
</dbReference>
<comment type="caution">
    <text evidence="2">The sequence shown here is derived from an EMBL/GenBank/DDBJ whole genome shotgun (WGS) entry which is preliminary data.</text>
</comment>
<feature type="transmembrane region" description="Helical" evidence="1">
    <location>
        <begin position="7"/>
        <end position="27"/>
    </location>
</feature>
<dbReference type="PANTHER" id="PTHR30093">
    <property type="entry name" value="GENERAL SECRETION PATHWAY PROTEIN G"/>
    <property type="match status" value="1"/>
</dbReference>